<protein>
    <submittedName>
        <fullName evidence="2">Type II toxin-antitoxin system RelE/ParE family toxin</fullName>
    </submittedName>
</protein>
<dbReference type="InterPro" id="IPR035093">
    <property type="entry name" value="RelE/ParE_toxin_dom_sf"/>
</dbReference>
<gene>
    <name evidence="2" type="ORF">OM074_21160</name>
</gene>
<reference evidence="2" key="1">
    <citation type="submission" date="2022-10" db="EMBL/GenBank/DDBJ databases">
        <authorList>
            <person name="Yu W.X."/>
        </authorList>
    </citation>
    <scope>NUCLEOTIDE SEQUENCE</scope>
    <source>
        <strain evidence="2">D04</strain>
    </source>
</reference>
<proteinExistence type="predicted"/>
<dbReference type="RefSeq" id="WP_301202710.1">
    <property type="nucleotide sequence ID" value="NZ_JAPDPI010000122.1"/>
</dbReference>
<dbReference type="SUPFAM" id="SSF143011">
    <property type="entry name" value="RelE-like"/>
    <property type="match status" value="1"/>
</dbReference>
<dbReference type="InterPro" id="IPR007712">
    <property type="entry name" value="RelE/ParE_toxin"/>
</dbReference>
<organism evidence="2 3">
    <name type="scientific">Plebeiibacterium marinum</name>
    <dbReference type="NCBI Taxonomy" id="2992111"/>
    <lineage>
        <taxon>Bacteria</taxon>
        <taxon>Pseudomonadati</taxon>
        <taxon>Bacteroidota</taxon>
        <taxon>Bacteroidia</taxon>
        <taxon>Marinilabiliales</taxon>
        <taxon>Marinilabiliaceae</taxon>
        <taxon>Plebeiibacterium</taxon>
    </lineage>
</organism>
<keyword evidence="3" id="KW-1185">Reference proteome</keyword>
<dbReference type="EMBL" id="JAPDPI010000122">
    <property type="protein sequence ID" value="MCW3808142.1"/>
    <property type="molecule type" value="Genomic_DNA"/>
</dbReference>
<comment type="caution">
    <text evidence="2">The sequence shown here is derived from an EMBL/GenBank/DDBJ whole genome shotgun (WGS) entry which is preliminary data.</text>
</comment>
<evidence type="ECO:0000313" key="3">
    <source>
        <dbReference type="Proteomes" id="UP001207408"/>
    </source>
</evidence>
<dbReference type="Proteomes" id="UP001207408">
    <property type="component" value="Unassembled WGS sequence"/>
</dbReference>
<keyword evidence="1" id="KW-1277">Toxin-antitoxin system</keyword>
<name>A0AAE3MJC9_9BACT</name>
<evidence type="ECO:0000256" key="1">
    <source>
        <dbReference type="ARBA" id="ARBA00022649"/>
    </source>
</evidence>
<sequence length="99" mass="11592">MKLIFTEQALFSLEEALNFIAPKVSNKKLNEIKNNILDAADTLLLQPHQGQKEPLLEHLDLEHRRLIVNHYKIIYRVIGEHIYITDIFDSRQDPDKMKG</sequence>
<dbReference type="Pfam" id="PF05016">
    <property type="entry name" value="ParE_toxin"/>
    <property type="match status" value="1"/>
</dbReference>
<dbReference type="Gene3D" id="3.30.2310.20">
    <property type="entry name" value="RelE-like"/>
    <property type="match status" value="1"/>
</dbReference>
<accession>A0AAE3MJC9</accession>
<evidence type="ECO:0000313" key="2">
    <source>
        <dbReference type="EMBL" id="MCW3808142.1"/>
    </source>
</evidence>
<dbReference type="AlphaFoldDB" id="A0AAE3MJC9"/>